<dbReference type="EMBL" id="CM001883">
    <property type="protein sequence ID" value="EOY08605.1"/>
    <property type="molecule type" value="Genomic_DNA"/>
</dbReference>
<organism evidence="1 2">
    <name type="scientific">Theobroma cacao</name>
    <name type="common">Cacao</name>
    <name type="synonym">Cocoa</name>
    <dbReference type="NCBI Taxonomy" id="3641"/>
    <lineage>
        <taxon>Eukaryota</taxon>
        <taxon>Viridiplantae</taxon>
        <taxon>Streptophyta</taxon>
        <taxon>Embryophyta</taxon>
        <taxon>Tracheophyta</taxon>
        <taxon>Spermatophyta</taxon>
        <taxon>Magnoliopsida</taxon>
        <taxon>eudicotyledons</taxon>
        <taxon>Gunneridae</taxon>
        <taxon>Pentapetalae</taxon>
        <taxon>rosids</taxon>
        <taxon>malvids</taxon>
        <taxon>Malvales</taxon>
        <taxon>Malvaceae</taxon>
        <taxon>Byttnerioideae</taxon>
        <taxon>Theobroma</taxon>
    </lineage>
</organism>
<protein>
    <submittedName>
        <fullName evidence="1">Uncharacterized protein</fullName>
    </submittedName>
</protein>
<evidence type="ECO:0000313" key="2">
    <source>
        <dbReference type="Proteomes" id="UP000026915"/>
    </source>
</evidence>
<reference evidence="1 2" key="1">
    <citation type="journal article" date="2013" name="Genome Biol.">
        <title>The genome sequence of the most widely cultivated cacao type and its use to identify candidate genes regulating pod color.</title>
        <authorList>
            <person name="Motamayor J.C."/>
            <person name="Mockaitis K."/>
            <person name="Schmutz J."/>
            <person name="Haiminen N."/>
            <person name="Iii D.L."/>
            <person name="Cornejo O."/>
            <person name="Findley S.D."/>
            <person name="Zheng P."/>
            <person name="Utro F."/>
            <person name="Royaert S."/>
            <person name="Saski C."/>
            <person name="Jenkins J."/>
            <person name="Podicheti R."/>
            <person name="Zhao M."/>
            <person name="Scheffler B.E."/>
            <person name="Stack J.C."/>
            <person name="Feltus F.A."/>
            <person name="Mustiga G.M."/>
            <person name="Amores F."/>
            <person name="Phillips W."/>
            <person name="Marelli J.P."/>
            <person name="May G.D."/>
            <person name="Shapiro H."/>
            <person name="Ma J."/>
            <person name="Bustamante C.D."/>
            <person name="Schnell R.J."/>
            <person name="Main D."/>
            <person name="Gilbert D."/>
            <person name="Parida L."/>
            <person name="Kuhn D.N."/>
        </authorList>
    </citation>
    <scope>NUCLEOTIDE SEQUENCE [LARGE SCALE GENOMIC DNA]</scope>
    <source>
        <strain evidence="2">cv. Matina 1-6</strain>
    </source>
</reference>
<dbReference type="AlphaFoldDB" id="A0A061EU50"/>
<dbReference type="HOGENOM" id="CLU_2709834_0_0_1"/>
<dbReference type="Proteomes" id="UP000026915">
    <property type="component" value="Chromosome 5"/>
</dbReference>
<dbReference type="InParanoid" id="A0A061EU50"/>
<proteinExistence type="predicted"/>
<accession>A0A061EU50</accession>
<dbReference type="Gramene" id="EOY08605">
    <property type="protein sequence ID" value="EOY08605"/>
    <property type="gene ID" value="TCM_023393"/>
</dbReference>
<sequence length="73" mass="7907">MTSVQIPQVRKKARLELISAGPPMGLLKFNVDSAASGSSGGGNLRDGKGLIKVMFSKSIGIDDFNFNYRRSLY</sequence>
<name>A0A061EU50_THECC</name>
<gene>
    <name evidence="1" type="ORF">TCM_023393</name>
</gene>
<evidence type="ECO:0000313" key="1">
    <source>
        <dbReference type="EMBL" id="EOY08605.1"/>
    </source>
</evidence>
<keyword evidence="2" id="KW-1185">Reference proteome</keyword>